<protein>
    <submittedName>
        <fullName evidence="1">Uncharacterized protein</fullName>
    </submittedName>
</protein>
<comment type="caution">
    <text evidence="1">The sequence shown here is derived from an EMBL/GenBank/DDBJ whole genome shotgun (WGS) entry which is preliminary data.</text>
</comment>
<dbReference type="EMBL" id="ANMO01000061">
    <property type="protein sequence ID" value="EMB18191.1"/>
    <property type="molecule type" value="Genomic_DNA"/>
</dbReference>
<gene>
    <name evidence="1" type="ORF">RE6C_01061</name>
</gene>
<proteinExistence type="predicted"/>
<name>M2A8I8_9BACT</name>
<evidence type="ECO:0000313" key="2">
    <source>
        <dbReference type="Proteomes" id="UP000011529"/>
    </source>
</evidence>
<sequence length="64" mass="7125">MLERLAKLRRKTLTPRHLSQSRLQIGANMSSPARHNRSDLPTAAVAKAKERSLDGATEVVFARD</sequence>
<keyword evidence="2" id="KW-1185">Reference proteome</keyword>
<dbReference type="Proteomes" id="UP000011529">
    <property type="component" value="Unassembled WGS sequence"/>
</dbReference>
<organism evidence="1 2">
    <name type="scientific">Rhodopirellula europaea 6C</name>
    <dbReference type="NCBI Taxonomy" id="1263867"/>
    <lineage>
        <taxon>Bacteria</taxon>
        <taxon>Pseudomonadati</taxon>
        <taxon>Planctomycetota</taxon>
        <taxon>Planctomycetia</taxon>
        <taxon>Pirellulales</taxon>
        <taxon>Pirellulaceae</taxon>
        <taxon>Rhodopirellula</taxon>
    </lineage>
</organism>
<dbReference type="AlphaFoldDB" id="M2A8I8"/>
<accession>M2A8I8</accession>
<evidence type="ECO:0000313" key="1">
    <source>
        <dbReference type="EMBL" id="EMB18191.1"/>
    </source>
</evidence>
<dbReference type="PATRIC" id="fig|1263867.3.peg.1124"/>
<reference evidence="1" key="2">
    <citation type="journal article" date="2013" name="Mar. Genomics">
        <title>Expression of sulfatases in Rhodopirellula baltica and the diversity of sulfatases in the genus Rhodopirellula.</title>
        <authorList>
            <person name="Wegner C.E."/>
            <person name="Richter-Heitmann T."/>
            <person name="Klindworth A."/>
            <person name="Klockow C."/>
            <person name="Richter M."/>
            <person name="Achstetter T."/>
            <person name="Glockner F.O."/>
            <person name="Harder J."/>
        </authorList>
    </citation>
    <scope>NUCLEOTIDE SEQUENCE [LARGE SCALE GENOMIC DNA]</scope>
    <source>
        <strain evidence="1">6C</strain>
    </source>
</reference>
<reference evidence="1" key="1">
    <citation type="submission" date="2012-11" db="EMBL/GenBank/DDBJ databases">
        <title>Permanent draft genomes of Rhodopirellula europaea strain SH398 and 6C.</title>
        <authorList>
            <person name="Richter M."/>
            <person name="Richter-Heitmann T."/>
            <person name="Frank C."/>
            <person name="Harder J."/>
            <person name="Glockner F.O."/>
        </authorList>
    </citation>
    <scope>NUCLEOTIDE SEQUENCE</scope>
    <source>
        <strain evidence="1">6C</strain>
    </source>
</reference>